<dbReference type="InterPro" id="IPR036625">
    <property type="entry name" value="E3-bd_dom_sf"/>
</dbReference>
<evidence type="ECO:0000259" key="4">
    <source>
        <dbReference type="Pfam" id="PF23359"/>
    </source>
</evidence>
<feature type="region of interest" description="Disordered" evidence="2">
    <location>
        <begin position="64"/>
        <end position="98"/>
    </location>
</feature>
<dbReference type="InterPro" id="IPR024412">
    <property type="entry name" value="Lsr2_dim_dom"/>
</dbReference>
<evidence type="ECO:0000256" key="1">
    <source>
        <dbReference type="ARBA" id="ARBA00023125"/>
    </source>
</evidence>
<feature type="domain" description="Lsr2 dimerization" evidence="3">
    <location>
        <begin position="7"/>
        <end position="64"/>
    </location>
</feature>
<accession>A0A1M5EYJ4</accession>
<dbReference type="Pfam" id="PF11774">
    <property type="entry name" value="Lsr2"/>
    <property type="match status" value="1"/>
</dbReference>
<keyword evidence="6" id="KW-1185">Reference proteome</keyword>
<dbReference type="GO" id="GO:0003677">
    <property type="term" value="F:DNA binding"/>
    <property type="evidence" value="ECO:0007669"/>
    <property type="project" value="UniProtKB-KW"/>
</dbReference>
<evidence type="ECO:0000313" key="6">
    <source>
        <dbReference type="Proteomes" id="UP000184501"/>
    </source>
</evidence>
<name>A0A1M5EYJ4_STRHI</name>
<evidence type="ECO:0000256" key="2">
    <source>
        <dbReference type="SAM" id="MobiDB-lite"/>
    </source>
</evidence>
<dbReference type="Gene3D" id="4.10.320.10">
    <property type="entry name" value="E3-binding domain"/>
    <property type="match status" value="1"/>
</dbReference>
<keyword evidence="1" id="KW-0238">DNA-binding</keyword>
<sequence>MGAAALAQKVIVTLVDDLDGTTGGDINTVQFGLDGLVYAIDLTDENAAKLRDILTPYIAAARRAQGRAKNRTAATRTATPATSATPATPVASASAATDREESRAIRAWAVATGHPVADRGRIPADVIAAYHQARTKPRIQAALFSD</sequence>
<evidence type="ECO:0000313" key="5">
    <source>
        <dbReference type="EMBL" id="SHF84314.1"/>
    </source>
</evidence>
<evidence type="ECO:0000259" key="3">
    <source>
        <dbReference type="Pfam" id="PF11774"/>
    </source>
</evidence>
<dbReference type="InterPro" id="IPR042261">
    <property type="entry name" value="Lsr2-like_dimerization"/>
</dbReference>
<proteinExistence type="predicted"/>
<dbReference type="Gene3D" id="3.30.60.230">
    <property type="entry name" value="Lsr2, dimerization domain"/>
    <property type="match status" value="1"/>
</dbReference>
<dbReference type="Proteomes" id="UP000184501">
    <property type="component" value="Unassembled WGS sequence"/>
</dbReference>
<dbReference type="AlphaFoldDB" id="A0A1M5EYJ4"/>
<feature type="compositionally biased region" description="Low complexity" evidence="2">
    <location>
        <begin position="72"/>
        <end position="96"/>
    </location>
</feature>
<dbReference type="Pfam" id="PF23359">
    <property type="entry name" value="Lsr2_DNA-bd"/>
    <property type="match status" value="1"/>
</dbReference>
<feature type="domain" description="Lsr2 DNA-binding" evidence="4">
    <location>
        <begin position="97"/>
        <end position="133"/>
    </location>
</feature>
<dbReference type="EMBL" id="FQVN01000005">
    <property type="protein sequence ID" value="SHF84314.1"/>
    <property type="molecule type" value="Genomic_DNA"/>
</dbReference>
<dbReference type="GO" id="GO:0016746">
    <property type="term" value="F:acyltransferase activity"/>
    <property type="evidence" value="ECO:0007669"/>
    <property type="project" value="InterPro"/>
</dbReference>
<organism evidence="5 6">
    <name type="scientific">Streptoalloteichus hindustanus</name>
    <dbReference type="NCBI Taxonomy" id="2017"/>
    <lineage>
        <taxon>Bacteria</taxon>
        <taxon>Bacillati</taxon>
        <taxon>Actinomycetota</taxon>
        <taxon>Actinomycetes</taxon>
        <taxon>Pseudonocardiales</taxon>
        <taxon>Pseudonocardiaceae</taxon>
        <taxon>Streptoalloteichus</taxon>
    </lineage>
</organism>
<dbReference type="InterPro" id="IPR055370">
    <property type="entry name" value="Lsr2_DNA-bd"/>
</dbReference>
<reference evidence="5 6" key="1">
    <citation type="submission" date="2016-11" db="EMBL/GenBank/DDBJ databases">
        <authorList>
            <person name="Jaros S."/>
            <person name="Januszkiewicz K."/>
            <person name="Wedrychowicz H."/>
        </authorList>
    </citation>
    <scope>NUCLEOTIDE SEQUENCE [LARGE SCALE GENOMIC DNA]</scope>
    <source>
        <strain evidence="5 6">DSM 44523</strain>
    </source>
</reference>
<dbReference type="STRING" id="2017.SAMN05444320_105197"/>
<protein>
    <submittedName>
        <fullName evidence="5">Lsr2 protein</fullName>
    </submittedName>
</protein>
<gene>
    <name evidence="5" type="ORF">SAMN05444320_105197</name>
</gene>